<evidence type="ECO:0000256" key="8">
    <source>
        <dbReference type="ARBA" id="ARBA00022967"/>
    </source>
</evidence>
<proteinExistence type="inferred from homology"/>
<dbReference type="RefSeq" id="WP_114983273.1">
    <property type="nucleotide sequence ID" value="NZ_CP027806.1"/>
</dbReference>
<keyword evidence="7 11" id="KW-0067">ATP-binding</keyword>
<dbReference type="SMART" id="SM00382">
    <property type="entry name" value="AAA"/>
    <property type="match status" value="1"/>
</dbReference>
<dbReference type="KEGG" id="cprv:CYPRO_0668"/>
<keyword evidence="9" id="KW-0472">Membrane</keyword>
<evidence type="ECO:0000256" key="3">
    <source>
        <dbReference type="ARBA" id="ARBA00022448"/>
    </source>
</evidence>
<dbReference type="GO" id="GO:0016887">
    <property type="term" value="F:ATP hydrolysis activity"/>
    <property type="evidence" value="ECO:0007669"/>
    <property type="project" value="InterPro"/>
</dbReference>
<dbReference type="OrthoDB" id="1115710at2"/>
<dbReference type="EMBL" id="CP027806">
    <property type="protein sequence ID" value="AXI99951.1"/>
    <property type="molecule type" value="Genomic_DNA"/>
</dbReference>
<evidence type="ECO:0000313" key="12">
    <source>
        <dbReference type="Proteomes" id="UP000254808"/>
    </source>
</evidence>
<dbReference type="PROSITE" id="PS50893">
    <property type="entry name" value="ABC_TRANSPORTER_2"/>
    <property type="match status" value="1"/>
</dbReference>
<dbReference type="Proteomes" id="UP000254808">
    <property type="component" value="Chromosome"/>
</dbReference>
<evidence type="ECO:0000259" key="10">
    <source>
        <dbReference type="PROSITE" id="PS50893"/>
    </source>
</evidence>
<keyword evidence="6" id="KW-0547">Nucleotide-binding</keyword>
<gene>
    <name evidence="11" type="ORF">CYPRO_0668</name>
</gene>
<reference evidence="11 12" key="1">
    <citation type="submission" date="2018-03" db="EMBL/GenBank/DDBJ databases">
        <title>Phenotypic and genomic properties of Cyclonatronum proteinivorum gen. nov., sp. nov., a haloalkaliphilic bacteroidete from soda lakes possessing Na+-translocating rhodopsin.</title>
        <authorList>
            <person name="Toshchakov S.V."/>
            <person name="Korzhenkov A."/>
            <person name="Samarov N.I."/>
            <person name="Kublanov I.V."/>
            <person name="Muntyan M.S."/>
            <person name="Sorokin D.Y."/>
        </authorList>
    </citation>
    <scope>NUCLEOTIDE SEQUENCE [LARGE SCALE GENOMIC DNA]</scope>
    <source>
        <strain evidence="11 12">Omega</strain>
    </source>
</reference>
<dbReference type="AlphaFoldDB" id="A0A345UHK0"/>
<evidence type="ECO:0000256" key="7">
    <source>
        <dbReference type="ARBA" id="ARBA00022840"/>
    </source>
</evidence>
<dbReference type="InterPro" id="IPR050388">
    <property type="entry name" value="ABC_Ni/Peptide_Import"/>
</dbReference>
<dbReference type="InterPro" id="IPR003439">
    <property type="entry name" value="ABC_transporter-like_ATP-bd"/>
</dbReference>
<dbReference type="Gene3D" id="3.40.50.300">
    <property type="entry name" value="P-loop containing nucleotide triphosphate hydrolases"/>
    <property type="match status" value="1"/>
</dbReference>
<sequence length="347" mass="38698">MYKAVEVQNLSLGVKTGSRYTEIAENISFTLYKRERLGIVGESGSGKTQTVLSLLGLTHPNIKPLSGRILFEDNLVWDAAFAGKRSERKKLAALRGNDIGIIFQDARASLLPHLTIEEQARETWLTLRPEIGLIGFESQTTFILQKLGFSDPKAILAKYPVQLSGGQAQRAYIMLALLGQPTVLIADEPTSSLDPYTSRQIIELIQKFYKEQYLSLIIISHDLAEIMTITDRIIVMYAGRIVEEIPTKVLKEGGEPYHPYARFLFSMATGELFGRLREAAADSPVFREDYLNGHKKAESGCPYASRCALKKTLPEDLQRKCTTNMPPLTDRGNQRKAACWGVGDEKA</sequence>
<dbReference type="Pfam" id="PF00005">
    <property type="entry name" value="ABC_tran"/>
    <property type="match status" value="1"/>
</dbReference>
<evidence type="ECO:0000256" key="1">
    <source>
        <dbReference type="ARBA" id="ARBA00004417"/>
    </source>
</evidence>
<keyword evidence="3" id="KW-0813">Transport</keyword>
<keyword evidence="4" id="KW-1003">Cell membrane</keyword>
<evidence type="ECO:0000256" key="6">
    <source>
        <dbReference type="ARBA" id="ARBA00022741"/>
    </source>
</evidence>
<dbReference type="InterPro" id="IPR027417">
    <property type="entry name" value="P-loop_NTPase"/>
</dbReference>
<comment type="similarity">
    <text evidence="2">Belongs to the ABC transporter superfamily.</text>
</comment>
<dbReference type="SUPFAM" id="SSF52540">
    <property type="entry name" value="P-loop containing nucleoside triphosphate hydrolases"/>
    <property type="match status" value="1"/>
</dbReference>
<feature type="domain" description="ABC transporter" evidence="10">
    <location>
        <begin position="5"/>
        <end position="263"/>
    </location>
</feature>
<evidence type="ECO:0000256" key="4">
    <source>
        <dbReference type="ARBA" id="ARBA00022475"/>
    </source>
</evidence>
<dbReference type="InterPro" id="IPR003593">
    <property type="entry name" value="AAA+_ATPase"/>
</dbReference>
<dbReference type="PANTHER" id="PTHR43297">
    <property type="entry name" value="OLIGOPEPTIDE TRANSPORT ATP-BINDING PROTEIN APPD"/>
    <property type="match status" value="1"/>
</dbReference>
<evidence type="ECO:0000256" key="5">
    <source>
        <dbReference type="ARBA" id="ARBA00022519"/>
    </source>
</evidence>
<dbReference type="PANTHER" id="PTHR43297:SF14">
    <property type="entry name" value="ATPASE AAA-TYPE CORE DOMAIN-CONTAINING PROTEIN"/>
    <property type="match status" value="1"/>
</dbReference>
<evidence type="ECO:0000256" key="2">
    <source>
        <dbReference type="ARBA" id="ARBA00005417"/>
    </source>
</evidence>
<keyword evidence="8" id="KW-1278">Translocase</keyword>
<evidence type="ECO:0000313" key="11">
    <source>
        <dbReference type="EMBL" id="AXI99951.1"/>
    </source>
</evidence>
<evidence type="ECO:0000256" key="9">
    <source>
        <dbReference type="ARBA" id="ARBA00023136"/>
    </source>
</evidence>
<comment type="subcellular location">
    <subcellularLocation>
        <location evidence="1">Cell inner membrane</location>
        <topology evidence="1">Peripheral membrane protein</topology>
    </subcellularLocation>
</comment>
<dbReference type="GO" id="GO:0005524">
    <property type="term" value="F:ATP binding"/>
    <property type="evidence" value="ECO:0007669"/>
    <property type="project" value="UniProtKB-KW"/>
</dbReference>
<dbReference type="GO" id="GO:0005886">
    <property type="term" value="C:plasma membrane"/>
    <property type="evidence" value="ECO:0007669"/>
    <property type="project" value="UniProtKB-SubCell"/>
</dbReference>
<organism evidence="11 12">
    <name type="scientific">Cyclonatronum proteinivorum</name>
    <dbReference type="NCBI Taxonomy" id="1457365"/>
    <lineage>
        <taxon>Bacteria</taxon>
        <taxon>Pseudomonadati</taxon>
        <taxon>Balneolota</taxon>
        <taxon>Balneolia</taxon>
        <taxon>Balneolales</taxon>
        <taxon>Cyclonatronaceae</taxon>
        <taxon>Cyclonatronum</taxon>
    </lineage>
</organism>
<keyword evidence="12" id="KW-1185">Reference proteome</keyword>
<protein>
    <submittedName>
        <fullName evidence="11">Peptide/nickel transport system ATP-binding protein</fullName>
    </submittedName>
</protein>
<keyword evidence="5" id="KW-0997">Cell inner membrane</keyword>
<dbReference type="CDD" id="cd03257">
    <property type="entry name" value="ABC_NikE_OppD_transporters"/>
    <property type="match status" value="1"/>
</dbReference>
<name>A0A345UHK0_9BACT</name>
<accession>A0A345UHK0</accession>